<dbReference type="Proteomes" id="UP000199632">
    <property type="component" value="Unassembled WGS sequence"/>
</dbReference>
<dbReference type="EMBL" id="FNQB01000002">
    <property type="protein sequence ID" value="SDZ14590.1"/>
    <property type="molecule type" value="Genomic_DNA"/>
</dbReference>
<protein>
    <submittedName>
        <fullName evidence="1">Uncharacterized protein</fullName>
    </submittedName>
</protein>
<accession>A0A1H3QMP9</accession>
<dbReference type="RefSeq" id="WP_204082772.1">
    <property type="nucleotide sequence ID" value="NZ_BOND01000009.1"/>
</dbReference>
<evidence type="ECO:0000313" key="1">
    <source>
        <dbReference type="EMBL" id="SDZ14590.1"/>
    </source>
</evidence>
<keyword evidence="2" id="KW-1185">Reference proteome</keyword>
<proteinExistence type="predicted"/>
<dbReference type="STRING" id="137265.SAMN05421684_3010"/>
<organism evidence="1 2">
    <name type="scientific">Asanoa ishikariensis</name>
    <dbReference type="NCBI Taxonomy" id="137265"/>
    <lineage>
        <taxon>Bacteria</taxon>
        <taxon>Bacillati</taxon>
        <taxon>Actinomycetota</taxon>
        <taxon>Actinomycetes</taxon>
        <taxon>Micromonosporales</taxon>
        <taxon>Micromonosporaceae</taxon>
        <taxon>Asanoa</taxon>
    </lineage>
</organism>
<gene>
    <name evidence="1" type="ORF">SAMN05421684_3010</name>
</gene>
<evidence type="ECO:0000313" key="2">
    <source>
        <dbReference type="Proteomes" id="UP000199632"/>
    </source>
</evidence>
<dbReference type="AlphaFoldDB" id="A0A1H3QMP9"/>
<reference evidence="2" key="1">
    <citation type="submission" date="2016-10" db="EMBL/GenBank/DDBJ databases">
        <authorList>
            <person name="Varghese N."/>
            <person name="Submissions S."/>
        </authorList>
    </citation>
    <scope>NUCLEOTIDE SEQUENCE [LARGE SCALE GENOMIC DNA]</scope>
    <source>
        <strain evidence="2">DSM 44718</strain>
    </source>
</reference>
<name>A0A1H3QMP9_9ACTN</name>
<sequence>MAYVLEAVIGGAEVLRLVAEAQPLAVVAPLPNGMALVPMTDELFAAYGARQVLGFEKLPADFEPVLATCSSTAPVAYVEAEFFGGEGTQRAALWQGGALSGDPVSVDEDEPFGPAGSPISQTLRRLGVDRGDRHDEFEALDLGRHCSTNAWLR</sequence>